<protein>
    <submittedName>
        <fullName evidence="3">Kinase-like protein</fullName>
    </submittedName>
</protein>
<feature type="region of interest" description="Disordered" evidence="1">
    <location>
        <begin position="810"/>
        <end position="831"/>
    </location>
</feature>
<accession>A0A9Q5I626</accession>
<dbReference type="InterPro" id="IPR051681">
    <property type="entry name" value="Ser/Thr_Kinases-Pseudokinases"/>
</dbReference>
<feature type="compositionally biased region" description="Low complexity" evidence="1">
    <location>
        <begin position="886"/>
        <end position="898"/>
    </location>
</feature>
<keyword evidence="4" id="KW-1185">Reference proteome</keyword>
<keyword evidence="3" id="KW-0418">Kinase</keyword>
<dbReference type="PROSITE" id="PS50011">
    <property type="entry name" value="PROTEIN_KINASE_DOM"/>
    <property type="match status" value="1"/>
</dbReference>
<feature type="compositionally biased region" description="Low complexity" evidence="1">
    <location>
        <begin position="391"/>
        <end position="407"/>
    </location>
</feature>
<dbReference type="InterPro" id="IPR000719">
    <property type="entry name" value="Prot_kinase_dom"/>
</dbReference>
<evidence type="ECO:0000259" key="2">
    <source>
        <dbReference type="PROSITE" id="PS50011"/>
    </source>
</evidence>
<dbReference type="GO" id="GO:0004674">
    <property type="term" value="F:protein serine/threonine kinase activity"/>
    <property type="evidence" value="ECO:0007669"/>
    <property type="project" value="TreeGrafter"/>
</dbReference>
<dbReference type="InterPro" id="IPR008271">
    <property type="entry name" value="Ser/Thr_kinase_AS"/>
</dbReference>
<evidence type="ECO:0000313" key="3">
    <source>
        <dbReference type="EMBL" id="OCB91822.1"/>
    </source>
</evidence>
<dbReference type="GO" id="GO:0005524">
    <property type="term" value="F:ATP binding"/>
    <property type="evidence" value="ECO:0007669"/>
    <property type="project" value="InterPro"/>
</dbReference>
<dbReference type="Pfam" id="PF07714">
    <property type="entry name" value="PK_Tyr_Ser-Thr"/>
    <property type="match status" value="1"/>
</dbReference>
<proteinExistence type="predicted"/>
<name>A0A9Q5I626_SANBA</name>
<gene>
    <name evidence="3" type="ORF">A7U60_g893</name>
</gene>
<dbReference type="Proteomes" id="UP000757232">
    <property type="component" value="Unassembled WGS sequence"/>
</dbReference>
<dbReference type="Gene3D" id="1.10.510.10">
    <property type="entry name" value="Transferase(Phosphotransferase) domain 1"/>
    <property type="match status" value="1"/>
</dbReference>
<evidence type="ECO:0000256" key="1">
    <source>
        <dbReference type="SAM" id="MobiDB-lite"/>
    </source>
</evidence>
<organism evidence="3 4">
    <name type="scientific">Sanghuangporus baumii</name>
    <name type="common">Phellinus baumii</name>
    <dbReference type="NCBI Taxonomy" id="108892"/>
    <lineage>
        <taxon>Eukaryota</taxon>
        <taxon>Fungi</taxon>
        <taxon>Dikarya</taxon>
        <taxon>Basidiomycota</taxon>
        <taxon>Agaricomycotina</taxon>
        <taxon>Agaricomycetes</taxon>
        <taxon>Hymenochaetales</taxon>
        <taxon>Hymenochaetaceae</taxon>
        <taxon>Sanghuangporus</taxon>
    </lineage>
</organism>
<dbReference type="PROSITE" id="PS00108">
    <property type="entry name" value="PROTEIN_KINASE_ST"/>
    <property type="match status" value="1"/>
</dbReference>
<dbReference type="OrthoDB" id="346907at2759"/>
<feature type="compositionally biased region" description="Basic and acidic residues" evidence="1">
    <location>
        <begin position="323"/>
        <end position="346"/>
    </location>
</feature>
<dbReference type="SMART" id="SM00220">
    <property type="entry name" value="S_TKc"/>
    <property type="match status" value="1"/>
</dbReference>
<dbReference type="SUPFAM" id="SSF56112">
    <property type="entry name" value="Protein kinase-like (PK-like)"/>
    <property type="match status" value="1"/>
</dbReference>
<comment type="caution">
    <text evidence="3">The sequence shown here is derived from an EMBL/GenBank/DDBJ whole genome shotgun (WGS) entry which is preliminary data.</text>
</comment>
<dbReference type="InterPro" id="IPR001245">
    <property type="entry name" value="Ser-Thr/Tyr_kinase_cat_dom"/>
</dbReference>
<sequence length="989" mass="107822">MQASSHDNLDELCKLYDKLNLTGRVIRVGRHPASVGGFADVWEARLFPLKFRRRGAEDEGEKVALKVIREFCSNTSEMRLRKRLIREIRAWSSLHHRNVLPLYGFTYGFSPGAGSQLASLVSPWMPNGTARKYLERRSVSERIRVLTGVADGLCYLHRHDVVHGDLKGDNIMIDINYEPKIADFGLSKLIDEVSSTVTMTHTGNQFGSVRWSAPELILQPGATLESDVWAFGMTILELFTSAPPFQHLKQDPQVIIELHKGKVPPRPGLSSGLDDLLWDTCCDCWRLDCRLRPSSRVIAKKLWDLDLKCKLAQRNKRRTPPSPERRLVDKKEDNREEGRNDEEGRVRKSPKLSALADLQVDSLPSPGVTIPIQGGVTRRGIAPRSAARTISGSQSRSVSITSSSLSSRSRRSSRSDLPSDFDPGRFLMNDHSISDSDIFSTLHHHHHAPAIFRRAQTEPTGLDLILDDRDSMSGMTIRSDSSPVFSTPNQNAMMLHSSFGTPAPAHACARHDAYAYAYGHATPSNAYALPQNNRGYVTPNHIVGNGMHTMNVHAGLPAPDGYSTPPPPAFGTPMHAFTTPSHAYSAPPSGFSTPPNGFPTPPAGFSTPPPSASYPQLYPQFDMQQQYRSLLMSANNGIEQRPQAQFLTGFDSDSTYTHAAFMSAFPLPFQAQDGSLFYPGAFDAHMDTQAPTPTQGYGAPFLLPPPPLIEGDSFSSGYSASPSWSENGLPSPHQLGQLFSENFQYEPPHATPPMRTSPSFLNESLYSSPPPLIHDLPQNHFNDAPFPRQPPLSGTVDFESMQRGMITPALSDISDAPSSSTLSTPPSLFSNTPLSGGFGDAFLFDSEDEGEELDGSLALIGGLGLDVSDDFYIVGSAYDHHARDIGSSGNSWSSGVESTGEPGPLRAGTDGRGSGHDRGRGSAPSRERDESDYAEQTPHGSPRQLEFALPLARDTEQLPGSGSSAAGEEGGQVQMPPTPRLSPLPTLFL</sequence>
<dbReference type="PANTHER" id="PTHR44329">
    <property type="entry name" value="SERINE/THREONINE-PROTEIN KINASE TNNI3K-RELATED"/>
    <property type="match status" value="1"/>
</dbReference>
<evidence type="ECO:0000313" key="4">
    <source>
        <dbReference type="Proteomes" id="UP000757232"/>
    </source>
</evidence>
<keyword evidence="3" id="KW-0808">Transferase</keyword>
<feature type="compositionally biased region" description="Basic and acidic residues" evidence="1">
    <location>
        <begin position="913"/>
        <end position="931"/>
    </location>
</feature>
<reference evidence="3" key="1">
    <citation type="submission" date="2016-06" db="EMBL/GenBank/DDBJ databases">
        <title>Draft Genome sequence of the fungus Inonotus baumii.</title>
        <authorList>
            <person name="Zhu H."/>
            <person name="Lin W."/>
        </authorList>
    </citation>
    <scope>NUCLEOTIDE SEQUENCE</scope>
    <source>
        <strain evidence="3">821</strain>
    </source>
</reference>
<dbReference type="EMBL" id="LNZH02000060">
    <property type="protein sequence ID" value="OCB91822.1"/>
    <property type="molecule type" value="Genomic_DNA"/>
</dbReference>
<feature type="region of interest" description="Disordered" evidence="1">
    <location>
        <begin position="314"/>
        <end position="424"/>
    </location>
</feature>
<dbReference type="AlphaFoldDB" id="A0A9Q5I626"/>
<dbReference type="PANTHER" id="PTHR44329:SF214">
    <property type="entry name" value="PROTEIN KINASE DOMAIN-CONTAINING PROTEIN"/>
    <property type="match status" value="1"/>
</dbReference>
<feature type="region of interest" description="Disordered" evidence="1">
    <location>
        <begin position="885"/>
        <end position="989"/>
    </location>
</feature>
<feature type="domain" description="Protein kinase" evidence="2">
    <location>
        <begin position="27"/>
        <end position="304"/>
    </location>
</feature>
<dbReference type="InterPro" id="IPR011009">
    <property type="entry name" value="Kinase-like_dom_sf"/>
</dbReference>